<dbReference type="EMBL" id="BARW01007589">
    <property type="protein sequence ID" value="GAI87994.1"/>
    <property type="molecule type" value="Genomic_DNA"/>
</dbReference>
<dbReference type="AlphaFoldDB" id="X1U6T0"/>
<protein>
    <submittedName>
        <fullName evidence="1">Uncharacterized protein</fullName>
    </submittedName>
</protein>
<organism evidence="1">
    <name type="scientific">marine sediment metagenome</name>
    <dbReference type="NCBI Taxonomy" id="412755"/>
    <lineage>
        <taxon>unclassified sequences</taxon>
        <taxon>metagenomes</taxon>
        <taxon>ecological metagenomes</taxon>
    </lineage>
</organism>
<accession>X1U6T0</accession>
<evidence type="ECO:0000313" key="1">
    <source>
        <dbReference type="EMBL" id="GAI87994.1"/>
    </source>
</evidence>
<feature type="non-terminal residue" evidence="1">
    <location>
        <position position="1"/>
    </location>
</feature>
<gene>
    <name evidence="1" type="ORF">S12H4_15758</name>
</gene>
<comment type="caution">
    <text evidence="1">The sequence shown here is derived from an EMBL/GenBank/DDBJ whole genome shotgun (WGS) entry which is preliminary data.</text>
</comment>
<proteinExistence type="predicted"/>
<name>X1U6T0_9ZZZZ</name>
<sequence length="47" mass="4949">AGVEGGTQMVKKVRDANKKGRTALLQTMIGNGCGQMGLAAAVWTHEY</sequence>
<reference evidence="1" key="1">
    <citation type="journal article" date="2014" name="Front. Microbiol.">
        <title>High frequency of phylogenetically diverse reductive dehalogenase-homologous genes in deep subseafloor sedimentary metagenomes.</title>
        <authorList>
            <person name="Kawai M."/>
            <person name="Futagami T."/>
            <person name="Toyoda A."/>
            <person name="Takaki Y."/>
            <person name="Nishi S."/>
            <person name="Hori S."/>
            <person name="Arai W."/>
            <person name="Tsubouchi T."/>
            <person name="Morono Y."/>
            <person name="Uchiyama I."/>
            <person name="Ito T."/>
            <person name="Fujiyama A."/>
            <person name="Inagaki F."/>
            <person name="Takami H."/>
        </authorList>
    </citation>
    <scope>NUCLEOTIDE SEQUENCE</scope>
    <source>
        <strain evidence="1">Expedition CK06-06</strain>
    </source>
</reference>